<keyword evidence="1" id="KW-1133">Transmembrane helix</keyword>
<dbReference type="KEGG" id="tdf:H9L22_09300"/>
<feature type="transmembrane region" description="Helical" evidence="1">
    <location>
        <begin position="151"/>
        <end position="171"/>
    </location>
</feature>
<dbReference type="RefSeq" id="WP_187722481.1">
    <property type="nucleotide sequence ID" value="NZ_BAABBL010000006.1"/>
</dbReference>
<dbReference type="AlphaFoldDB" id="A0A7H0HA27"/>
<feature type="transmembrane region" description="Helical" evidence="1">
    <location>
        <begin position="46"/>
        <end position="67"/>
    </location>
</feature>
<gene>
    <name evidence="2" type="ORF">H9L22_09300</name>
</gene>
<evidence type="ECO:0000313" key="2">
    <source>
        <dbReference type="EMBL" id="QNP57393.1"/>
    </source>
</evidence>
<organism evidence="2 3">
    <name type="scientific">Tessaracoccus defluvii</name>
    <dbReference type="NCBI Taxonomy" id="1285901"/>
    <lineage>
        <taxon>Bacteria</taxon>
        <taxon>Bacillati</taxon>
        <taxon>Actinomycetota</taxon>
        <taxon>Actinomycetes</taxon>
        <taxon>Propionibacteriales</taxon>
        <taxon>Propionibacteriaceae</taxon>
        <taxon>Tessaracoccus</taxon>
    </lineage>
</organism>
<keyword evidence="1" id="KW-0812">Transmembrane</keyword>
<feature type="transmembrane region" description="Helical" evidence="1">
    <location>
        <begin position="191"/>
        <end position="212"/>
    </location>
</feature>
<accession>A0A7H0HA27</accession>
<protein>
    <recommendedName>
        <fullName evidence="4">DUF998 domain-containing protein</fullName>
    </recommendedName>
</protein>
<evidence type="ECO:0000313" key="3">
    <source>
        <dbReference type="Proteomes" id="UP000516117"/>
    </source>
</evidence>
<feature type="transmembrane region" description="Helical" evidence="1">
    <location>
        <begin position="122"/>
        <end position="139"/>
    </location>
</feature>
<feature type="transmembrane region" description="Helical" evidence="1">
    <location>
        <begin position="311"/>
        <end position="333"/>
    </location>
</feature>
<keyword evidence="1" id="KW-0472">Membrane</keyword>
<feature type="transmembrane region" description="Helical" evidence="1">
    <location>
        <begin position="15"/>
        <end position="34"/>
    </location>
</feature>
<feature type="transmembrane region" description="Helical" evidence="1">
    <location>
        <begin position="232"/>
        <end position="250"/>
    </location>
</feature>
<feature type="transmembrane region" description="Helical" evidence="1">
    <location>
        <begin position="262"/>
        <end position="281"/>
    </location>
</feature>
<dbReference type="Proteomes" id="UP000516117">
    <property type="component" value="Chromosome"/>
</dbReference>
<feature type="transmembrane region" description="Helical" evidence="1">
    <location>
        <begin position="88"/>
        <end position="110"/>
    </location>
</feature>
<evidence type="ECO:0000256" key="1">
    <source>
        <dbReference type="SAM" id="Phobius"/>
    </source>
</evidence>
<keyword evidence="3" id="KW-1185">Reference proteome</keyword>
<name>A0A7H0HA27_9ACTN</name>
<reference evidence="2 3" key="1">
    <citation type="submission" date="2020-08" db="EMBL/GenBank/DDBJ databases">
        <title>Genome sequence of Tessaracoccus defluvii JCM 17540T.</title>
        <authorList>
            <person name="Hyun D.-W."/>
            <person name="Bae J.-W."/>
        </authorList>
    </citation>
    <scope>NUCLEOTIDE SEQUENCE [LARGE SCALE GENOMIC DNA]</scope>
    <source>
        <strain evidence="2 3">JCM 17540</strain>
    </source>
</reference>
<feature type="transmembrane region" description="Helical" evidence="1">
    <location>
        <begin position="288"/>
        <end position="305"/>
    </location>
</feature>
<sequence length="346" mass="36502">MPSSLTRTSRQENSALLLGGLGFLVGAVFGLVLLRPHSAIFGQGSVGELGAFVALFGGGLGFLIGMLTGRQQHPWLARLSRFRRGVDIAGLAIVHGLFAFFAATAAYAVFAGAFRTLELDRYAGAFTIGLVCAICAYVSASSAASMTTESLSVLVASFLVVGALGSALSSSDPQWWMQHFSALGAAADRSGVLFNFTLILTGLVLVALADFLTQDLERWADHHGEPTWKVRAVRLALIALGLLLGLVGVIPVNLSMFWHNMVTYGAIGVFVLLLVGVPILFRRLPGGFVAVTLIVVGLMAAVVWLHLGIGYLNITAFEAGAVGTVFVWLVLFIRTVTAAANEVPDP</sequence>
<proteinExistence type="predicted"/>
<evidence type="ECO:0008006" key="4">
    <source>
        <dbReference type="Google" id="ProtNLM"/>
    </source>
</evidence>
<dbReference type="EMBL" id="CP060789">
    <property type="protein sequence ID" value="QNP57393.1"/>
    <property type="molecule type" value="Genomic_DNA"/>
</dbReference>